<dbReference type="InterPro" id="IPR053729">
    <property type="entry name" value="MAD2L1BP_domain_sf"/>
</dbReference>
<gene>
    <name evidence="1" type="ORF">XYLVIOL_LOCUS9495</name>
</gene>
<dbReference type="EMBL" id="CAXAJV020001300">
    <property type="protein sequence ID" value="CAL7949599.1"/>
    <property type="molecule type" value="Genomic_DNA"/>
</dbReference>
<dbReference type="InterPro" id="IPR009511">
    <property type="entry name" value="MAD1/Cdc20-bound-Mad2-bd"/>
</dbReference>
<evidence type="ECO:0000313" key="1">
    <source>
        <dbReference type="EMBL" id="CAL7949599.1"/>
    </source>
</evidence>
<protein>
    <recommendedName>
        <fullName evidence="3">MAD2L1-binding protein</fullName>
    </recommendedName>
</protein>
<name>A0ABP1P8N1_XYLVO</name>
<organism evidence="1 2">
    <name type="scientific">Xylocopa violacea</name>
    <name type="common">Violet carpenter bee</name>
    <name type="synonym">Apis violacea</name>
    <dbReference type="NCBI Taxonomy" id="135666"/>
    <lineage>
        <taxon>Eukaryota</taxon>
        <taxon>Metazoa</taxon>
        <taxon>Ecdysozoa</taxon>
        <taxon>Arthropoda</taxon>
        <taxon>Hexapoda</taxon>
        <taxon>Insecta</taxon>
        <taxon>Pterygota</taxon>
        <taxon>Neoptera</taxon>
        <taxon>Endopterygota</taxon>
        <taxon>Hymenoptera</taxon>
        <taxon>Apocrita</taxon>
        <taxon>Aculeata</taxon>
        <taxon>Apoidea</taxon>
        <taxon>Anthophila</taxon>
        <taxon>Apidae</taxon>
        <taxon>Xylocopa</taxon>
        <taxon>Xylocopa</taxon>
    </lineage>
</organism>
<accession>A0ABP1P8N1</accession>
<proteinExistence type="predicted"/>
<dbReference type="PANTHER" id="PTHR15681">
    <property type="entry name" value="MAD2L1-BINDING PROTEIN"/>
    <property type="match status" value="1"/>
</dbReference>
<evidence type="ECO:0000313" key="2">
    <source>
        <dbReference type="Proteomes" id="UP001642520"/>
    </source>
</evidence>
<keyword evidence="2" id="KW-1185">Reference proteome</keyword>
<dbReference type="Proteomes" id="UP001642520">
    <property type="component" value="Unassembled WGS sequence"/>
</dbReference>
<dbReference type="Gene3D" id="3.30.900.20">
    <property type="match status" value="2"/>
</dbReference>
<dbReference type="PANTHER" id="PTHR15681:SF1">
    <property type="entry name" value="MAD2L1-BINDING PROTEIN"/>
    <property type="match status" value="1"/>
</dbReference>
<comment type="caution">
    <text evidence="1">The sequence shown here is derived from an EMBL/GenBank/DDBJ whole genome shotgun (WGS) entry which is preliminary data.</text>
</comment>
<sequence>MLDEPLTSNNCVKLVTELLKYILYQKQQIPFSYDSLCQLHMKPTDRNSSSGSKIKEIAILIGATIVSPKLYIKMEFPPNILNSQEHYECKHASRKILLSLMRSMLECSEFQDALTLPLNPTNTFVLIQKSDTNSMSEFFLPKPQYVPPVKTSNCFVIKLQHNDQIKCNCADVVKVYNEVSESNYNKSTDVEFINNLNVNAHVPYQWYQSREVIKGFKFLR</sequence>
<evidence type="ECO:0008006" key="3">
    <source>
        <dbReference type="Google" id="ProtNLM"/>
    </source>
</evidence>
<dbReference type="Pfam" id="PF06581">
    <property type="entry name" value="p31comet"/>
    <property type="match status" value="1"/>
</dbReference>
<reference evidence="1 2" key="1">
    <citation type="submission" date="2024-08" db="EMBL/GenBank/DDBJ databases">
        <authorList>
            <person name="Will J Nash"/>
            <person name="Angela Man"/>
            <person name="Seanna McTaggart"/>
            <person name="Kendall Baker"/>
            <person name="Tom Barker"/>
            <person name="Leah Catchpole"/>
            <person name="Alex Durrant"/>
            <person name="Karim Gharbi"/>
            <person name="Naomi Irish"/>
            <person name="Gemy Kaithakottil"/>
            <person name="Debby Ku"/>
            <person name="Aaliyah Providence"/>
            <person name="Felix Shaw"/>
            <person name="David Swarbreck"/>
            <person name="Chris Watkins"/>
            <person name="Ann M. McCartney"/>
            <person name="Giulio Formenti"/>
            <person name="Alice Mouton"/>
            <person name="Noel Vella"/>
            <person name="Bjorn M von Reumont"/>
            <person name="Adriana Vella"/>
            <person name="Wilfried Haerty"/>
        </authorList>
    </citation>
    <scope>NUCLEOTIDE SEQUENCE [LARGE SCALE GENOMIC DNA]</scope>
</reference>